<dbReference type="GO" id="GO:0015408">
    <property type="term" value="F:ABC-type ferric iron transporter activity"/>
    <property type="evidence" value="ECO:0007669"/>
    <property type="project" value="InterPro"/>
</dbReference>
<evidence type="ECO:0000256" key="2">
    <source>
        <dbReference type="ARBA" id="ARBA00022475"/>
    </source>
</evidence>
<evidence type="ECO:0000256" key="1">
    <source>
        <dbReference type="ARBA" id="ARBA00022448"/>
    </source>
</evidence>
<evidence type="ECO:0000256" key="4">
    <source>
        <dbReference type="ARBA" id="ARBA00022741"/>
    </source>
</evidence>
<organism evidence="10 11">
    <name type="scientific">Methylibium petroleiphilum (strain ATCC BAA-1232 / LMG 22953 / PM1)</name>
    <dbReference type="NCBI Taxonomy" id="420662"/>
    <lineage>
        <taxon>Bacteria</taxon>
        <taxon>Pseudomonadati</taxon>
        <taxon>Pseudomonadota</taxon>
        <taxon>Betaproteobacteria</taxon>
        <taxon>Burkholderiales</taxon>
        <taxon>Sphaerotilaceae</taxon>
        <taxon>Methylibium</taxon>
    </lineage>
</organism>
<dbReference type="InterPro" id="IPR003593">
    <property type="entry name" value="AAA+_ATPase"/>
</dbReference>
<dbReference type="GO" id="GO:0043190">
    <property type="term" value="C:ATP-binding cassette (ABC) transporter complex"/>
    <property type="evidence" value="ECO:0007669"/>
    <property type="project" value="InterPro"/>
</dbReference>
<dbReference type="STRING" id="420662.Mpe_A1085"/>
<dbReference type="GO" id="GO:0015697">
    <property type="term" value="P:quaternary ammonium group transport"/>
    <property type="evidence" value="ECO:0007669"/>
    <property type="project" value="UniProtKB-ARBA"/>
</dbReference>
<dbReference type="Pfam" id="PF00005">
    <property type="entry name" value="ABC_tran"/>
    <property type="match status" value="1"/>
</dbReference>
<evidence type="ECO:0000256" key="5">
    <source>
        <dbReference type="ARBA" id="ARBA00022840"/>
    </source>
</evidence>
<dbReference type="InterPro" id="IPR027417">
    <property type="entry name" value="P-loop_NTPase"/>
</dbReference>
<dbReference type="Gene3D" id="2.40.50.100">
    <property type="match status" value="1"/>
</dbReference>
<sequence>MLKARQRGEYGNANEIHLKSARYHRGMLLRLADVSIRYPAAHPGGGERPAVDGVSFGLAEGEIGVLIGPSGCGKTSLLRAVAGLEPLAGGSISLGDERLGDAATGRHLAPEQRRIGMVFQDYALFPHLSVAQNVAFGLHDLPRAQREQRVAELLDLVGLGSAAKRAPHQLSGGQQQRIALARALAPAPRLLLLDEPFSSLDVDLRERLAQELRAILKRTGTTALFVTHDQLEAFALGDVIGVMHRGRLDQWDSAYQLYHRPATRFVADFIGHGVFAPARIVDGADGPRVHTPVGDLSDLEECPLSAAYPGGECEVLLRADDIVHDDSSPVKARIERKAFRGSEFLYTLQLASGERVLAHVPSHHDHQLGEWIGIRAEVDHVVTFPRQPS</sequence>
<keyword evidence="10" id="KW-0378">Hydrolase</keyword>
<gene>
    <name evidence="10" type="ordered locus">Mpe_A1085</name>
</gene>
<dbReference type="PANTHER" id="PTHR42781:SF4">
    <property type="entry name" value="SPERMIDINE_PUTRESCINE IMPORT ATP-BINDING PROTEIN POTA"/>
    <property type="match status" value="1"/>
</dbReference>
<dbReference type="FunFam" id="3.40.50.300:FF:000425">
    <property type="entry name" value="Probable ABC transporter, ATP-binding subunit"/>
    <property type="match status" value="1"/>
</dbReference>
<keyword evidence="11" id="KW-1185">Reference proteome</keyword>
<keyword evidence="1" id="KW-0813">Transport</keyword>
<keyword evidence="8" id="KW-0472">Membrane</keyword>
<dbReference type="PANTHER" id="PTHR42781">
    <property type="entry name" value="SPERMIDINE/PUTRESCINE IMPORT ATP-BINDING PROTEIN POTA"/>
    <property type="match status" value="1"/>
</dbReference>
<dbReference type="InterPro" id="IPR003439">
    <property type="entry name" value="ABC_transporter-like_ATP-bd"/>
</dbReference>
<keyword evidence="3" id="KW-0410">Iron transport</keyword>
<keyword evidence="2" id="KW-1003">Cell membrane</keyword>
<dbReference type="InterPro" id="IPR050093">
    <property type="entry name" value="ABC_SmlMolc_Importer"/>
</dbReference>
<dbReference type="PROSITE" id="PS50893">
    <property type="entry name" value="ABC_TRANSPORTER_2"/>
    <property type="match status" value="1"/>
</dbReference>
<dbReference type="Pfam" id="PF08402">
    <property type="entry name" value="TOBE_2"/>
    <property type="match status" value="1"/>
</dbReference>
<evidence type="ECO:0000256" key="3">
    <source>
        <dbReference type="ARBA" id="ARBA00022496"/>
    </source>
</evidence>
<evidence type="ECO:0000313" key="10">
    <source>
        <dbReference type="EMBL" id="ABM94046.1"/>
    </source>
</evidence>
<proteinExistence type="predicted"/>
<dbReference type="SMART" id="SM00382">
    <property type="entry name" value="AAA"/>
    <property type="match status" value="1"/>
</dbReference>
<dbReference type="InterPro" id="IPR017871">
    <property type="entry name" value="ABC_transporter-like_CS"/>
</dbReference>
<protein>
    <submittedName>
        <fullName evidence="10">Putative transport system ATP-binding protein</fullName>
        <ecNumber evidence="10">3.6.3.30</ecNumber>
    </submittedName>
</protein>
<dbReference type="Proteomes" id="UP000000366">
    <property type="component" value="Chromosome"/>
</dbReference>
<dbReference type="EMBL" id="CP000555">
    <property type="protein sequence ID" value="ABM94046.1"/>
    <property type="molecule type" value="Genomic_DNA"/>
</dbReference>
<evidence type="ECO:0000256" key="6">
    <source>
        <dbReference type="ARBA" id="ARBA00023004"/>
    </source>
</evidence>
<evidence type="ECO:0000313" key="11">
    <source>
        <dbReference type="Proteomes" id="UP000000366"/>
    </source>
</evidence>
<keyword evidence="4" id="KW-0547">Nucleotide-binding</keyword>
<keyword evidence="6" id="KW-0408">Iron</keyword>
<dbReference type="CDD" id="cd03259">
    <property type="entry name" value="ABC_Carb_Solutes_like"/>
    <property type="match status" value="1"/>
</dbReference>
<dbReference type="AlphaFoldDB" id="A2SEQ7"/>
<dbReference type="SUPFAM" id="SSF50331">
    <property type="entry name" value="MOP-like"/>
    <property type="match status" value="1"/>
</dbReference>
<reference evidence="10 11" key="1">
    <citation type="journal article" date="2007" name="J. Bacteriol.">
        <title>Whole-genome analysis of the methyl tert-butyl ether-degrading beta-proteobacterium Methylibium petroleiphilum PM1.</title>
        <authorList>
            <person name="Kane S.R."/>
            <person name="Chakicherla A.Y."/>
            <person name="Chain P.S.G."/>
            <person name="Schmidt R."/>
            <person name="Shin M.W."/>
            <person name="Legler T.C."/>
            <person name="Scow K.M."/>
            <person name="Larimer F.W."/>
            <person name="Lucas S.M."/>
            <person name="Richardson P.M."/>
            <person name="Hristova K.R."/>
        </authorList>
    </citation>
    <scope>NUCLEOTIDE SEQUENCE [LARGE SCALE GENOMIC DNA]</scope>
    <source>
        <strain evidence="11">ATCC BAA-1232 / LMG 22953 / PM1</strain>
    </source>
</reference>
<dbReference type="GO" id="GO:0005524">
    <property type="term" value="F:ATP binding"/>
    <property type="evidence" value="ECO:0007669"/>
    <property type="project" value="UniProtKB-KW"/>
</dbReference>
<dbReference type="GO" id="GO:0016887">
    <property type="term" value="F:ATP hydrolysis activity"/>
    <property type="evidence" value="ECO:0007669"/>
    <property type="project" value="InterPro"/>
</dbReference>
<evidence type="ECO:0000256" key="7">
    <source>
        <dbReference type="ARBA" id="ARBA00023065"/>
    </source>
</evidence>
<evidence type="ECO:0000256" key="8">
    <source>
        <dbReference type="ARBA" id="ARBA00023136"/>
    </source>
</evidence>
<keyword evidence="7" id="KW-0406">Ion transport</keyword>
<dbReference type="InterPro" id="IPR008995">
    <property type="entry name" value="Mo/tungstate-bd_C_term_dom"/>
</dbReference>
<dbReference type="PROSITE" id="PS00211">
    <property type="entry name" value="ABC_TRANSPORTER_1"/>
    <property type="match status" value="1"/>
</dbReference>
<dbReference type="InterPro" id="IPR015853">
    <property type="entry name" value="ABC_transpr_FbpC"/>
</dbReference>
<name>A2SEQ7_METPP</name>
<dbReference type="HOGENOM" id="CLU_000604_1_1_4"/>
<accession>A2SEQ7</accession>
<dbReference type="Gene3D" id="3.40.50.300">
    <property type="entry name" value="P-loop containing nucleotide triphosphate hydrolases"/>
    <property type="match status" value="1"/>
</dbReference>
<evidence type="ECO:0000259" key="9">
    <source>
        <dbReference type="PROSITE" id="PS50893"/>
    </source>
</evidence>
<dbReference type="eggNOG" id="COG3842">
    <property type="taxonomic scope" value="Bacteria"/>
</dbReference>
<keyword evidence="5 10" id="KW-0067">ATP-binding</keyword>
<dbReference type="SUPFAM" id="SSF52540">
    <property type="entry name" value="P-loop containing nucleoside triphosphate hydrolases"/>
    <property type="match status" value="1"/>
</dbReference>
<dbReference type="KEGG" id="mpt:Mpe_A1085"/>
<feature type="domain" description="ABC transporter" evidence="9">
    <location>
        <begin position="29"/>
        <end position="270"/>
    </location>
</feature>
<dbReference type="EC" id="3.6.3.30" evidence="10"/>
<dbReference type="InterPro" id="IPR013611">
    <property type="entry name" value="Transp-assoc_OB_typ2"/>
</dbReference>